<protein>
    <submittedName>
        <fullName evidence="2">Nucleotidyltransferase domain-containing protein</fullName>
    </submittedName>
</protein>
<dbReference type="AlphaFoldDB" id="A0A060IE92"/>
<evidence type="ECO:0000313" key="3">
    <source>
        <dbReference type="Proteomes" id="UP000027180"/>
    </source>
</evidence>
<dbReference type="GO" id="GO:0016779">
    <property type="term" value="F:nucleotidyltransferase activity"/>
    <property type="evidence" value="ECO:0007669"/>
    <property type="project" value="InterPro"/>
</dbReference>
<organism evidence="2 3">
    <name type="scientific">Rhizobium etli bv. mimosae str. IE4771</name>
    <dbReference type="NCBI Taxonomy" id="1432050"/>
    <lineage>
        <taxon>Bacteria</taxon>
        <taxon>Pseudomonadati</taxon>
        <taxon>Pseudomonadota</taxon>
        <taxon>Alphaproteobacteria</taxon>
        <taxon>Hyphomicrobiales</taxon>
        <taxon>Rhizobiaceae</taxon>
        <taxon>Rhizobium/Agrobacterium group</taxon>
        <taxon>Rhizobium</taxon>
    </lineage>
</organism>
<accession>A0A060IE92</accession>
<dbReference type="GO" id="GO:0051607">
    <property type="term" value="P:defense response to virus"/>
    <property type="evidence" value="ECO:0007669"/>
    <property type="project" value="UniProtKB-KW"/>
</dbReference>
<sequence length="298" mass="33369">MCEIKQSIGKLMIKTIRDAFWQFKANLEITSLQETTTSTRQQSVRSAVENDFAVLDSFLTGSYRRNTMIAPLSAADIDVFIVLDPKYYAASNQLSLLSAVMRALKREYPKTPKIKPDGQAVTITFADFKVDVVPGFYRTDGGFLIPDGNLSRWIATDPKKHVELWSASNKVHSGSLVPLIKMLKCWNRNNGDLFRSFHLEVLVRNVLTGVTISDYPSGARWVFDKMRAQVWTKVADPAGYSDDVAAYLQKAHADKMIAALDKAFHRAAVAETNAQQGFVKAAIDGWRGIFGDYFPPYN</sequence>
<dbReference type="HOGENOM" id="CLU_780215_0_0_5"/>
<name>A0A060IE92_RHIET</name>
<dbReference type="Pfam" id="PF18144">
    <property type="entry name" value="SMODS"/>
    <property type="match status" value="1"/>
</dbReference>
<proteinExistence type="predicted"/>
<gene>
    <name evidence="2" type="ORF">IE4771_PB00278</name>
</gene>
<evidence type="ECO:0000313" key="2">
    <source>
        <dbReference type="EMBL" id="AIC30006.1"/>
    </source>
</evidence>
<dbReference type="Proteomes" id="UP000027180">
    <property type="component" value="Plasmid pRetIE4771b"/>
</dbReference>
<dbReference type="NCBIfam" id="NF041117">
    <property type="entry name" value="CBASS_cyclase_b"/>
    <property type="match status" value="1"/>
</dbReference>
<keyword evidence="2" id="KW-0614">Plasmid</keyword>
<reference evidence="2 3" key="1">
    <citation type="submission" date="2013-12" db="EMBL/GenBank/DDBJ databases">
        <title>Complete genome sequence of Rhizobium etli bv. mimosae IE4771.</title>
        <authorList>
            <person name="Bustos P."/>
            <person name="Santamaria R.I."/>
            <person name="Lozano L."/>
            <person name="Ormeno-Orrillo E."/>
            <person name="Rogel M.A."/>
            <person name="Romero D."/>
            <person name="Cevallos M.A."/>
            <person name="Martinez-Romero E."/>
            <person name="Gonzalez V."/>
        </authorList>
    </citation>
    <scope>NUCLEOTIDE SEQUENCE [LARGE SCALE GENOMIC DNA]</scope>
    <source>
        <strain evidence="2 3">IE4771</strain>
        <plasmid evidence="3">Plasmid pRetIE4771b</plasmid>
    </source>
</reference>
<dbReference type="EMBL" id="CP006988">
    <property type="protein sequence ID" value="AIC30006.1"/>
    <property type="molecule type" value="Genomic_DNA"/>
</dbReference>
<dbReference type="CDD" id="cd05400">
    <property type="entry name" value="NT_2-5OAS_ClassI-CCAase"/>
    <property type="match status" value="1"/>
</dbReference>
<dbReference type="Gene3D" id="3.30.460.10">
    <property type="entry name" value="Beta Polymerase, domain 2"/>
    <property type="match status" value="1"/>
</dbReference>
<dbReference type="InterPro" id="IPR043519">
    <property type="entry name" value="NT_sf"/>
</dbReference>
<dbReference type="InterPro" id="IPR053550">
    <property type="entry name" value="CD-NTase"/>
</dbReference>
<dbReference type="SUPFAM" id="SSF81301">
    <property type="entry name" value="Nucleotidyltransferase"/>
    <property type="match status" value="1"/>
</dbReference>
<keyword evidence="1" id="KW-0051">Antiviral defense</keyword>
<dbReference type="InterPro" id="IPR006116">
    <property type="entry name" value="NT_2-5OAS_ClassI-CCAase"/>
</dbReference>
<geneLocation type="plasmid" evidence="2 3">
    <name>pRetIE4771b</name>
</geneLocation>
<evidence type="ECO:0000256" key="1">
    <source>
        <dbReference type="ARBA" id="ARBA00023118"/>
    </source>
</evidence>
<dbReference type="KEGG" id="rei:IE4771_PB00278"/>